<dbReference type="Pfam" id="PF08666">
    <property type="entry name" value="SAF"/>
    <property type="match status" value="1"/>
</dbReference>
<reference evidence="1 2" key="1">
    <citation type="submission" date="2017-04" db="EMBL/GenBank/DDBJ databases">
        <title>The new phylogeny of genus Mycobacterium.</title>
        <authorList>
            <person name="Tortoli E."/>
            <person name="Trovato A."/>
            <person name="Cirillo D.M."/>
        </authorList>
    </citation>
    <scope>NUCLEOTIDE SEQUENCE [LARGE SCALE GENOMIC DNA]</scope>
    <source>
        <strain evidence="1 2">KCTC 19819</strain>
    </source>
</reference>
<evidence type="ECO:0000313" key="2">
    <source>
        <dbReference type="Proteomes" id="UP000193577"/>
    </source>
</evidence>
<protein>
    <submittedName>
        <fullName evidence="1">Flagellar biosynthesis protein FlgA</fullName>
    </submittedName>
</protein>
<name>A0A7I7SJN7_9MYCO</name>
<dbReference type="CDD" id="cd11614">
    <property type="entry name" value="SAF_CpaB_FlgA_like"/>
    <property type="match status" value="1"/>
</dbReference>
<dbReference type="RefSeq" id="WP_069391391.1">
    <property type="nucleotide sequence ID" value="NZ_AP022594.1"/>
</dbReference>
<evidence type="ECO:0000313" key="1">
    <source>
        <dbReference type="EMBL" id="OSC33907.1"/>
    </source>
</evidence>
<keyword evidence="1" id="KW-0969">Cilium</keyword>
<gene>
    <name evidence="1" type="ORF">B8W67_08680</name>
</gene>
<organism evidence="1 2">
    <name type="scientific">Mycolicibacillus koreensis</name>
    <dbReference type="NCBI Taxonomy" id="1069220"/>
    <lineage>
        <taxon>Bacteria</taxon>
        <taxon>Bacillati</taxon>
        <taxon>Actinomycetota</taxon>
        <taxon>Actinomycetes</taxon>
        <taxon>Mycobacteriales</taxon>
        <taxon>Mycobacteriaceae</taxon>
        <taxon>Mycolicibacillus</taxon>
    </lineage>
</organism>
<dbReference type="Proteomes" id="UP000193577">
    <property type="component" value="Unassembled WGS sequence"/>
</dbReference>
<accession>A0A7I7SJN7</accession>
<dbReference type="Gene3D" id="3.90.1210.10">
    <property type="entry name" value="Antifreeze-like/N-acetylneuraminic acid synthase C-terminal domain"/>
    <property type="match status" value="1"/>
</dbReference>
<keyword evidence="2" id="KW-1185">Reference proteome</keyword>
<proteinExistence type="predicted"/>
<dbReference type="OrthoDB" id="4808509at2"/>
<dbReference type="InterPro" id="IPR013974">
    <property type="entry name" value="SAF"/>
</dbReference>
<sequence length="215" mass="22243">MAESLNPTVWSRLAVMVRPDWSRTMRARRITAAALVMLAGGAALRPEPGEPRITVVVAGHDLRPGVTLSPDDVNIENWPSTRVPDGAQTDPDVVFGAMLAGPARRGEILTDVRLVGSRLAVATAGPQARMVAIHPADPAVLTLVRPGDVIDILAATDSQTTPTLLAGDAVVVSVSTAPSGRERDDDRVMLVALPAPAATTVAAAALAGPVALTVH</sequence>
<dbReference type="SMART" id="SM00858">
    <property type="entry name" value="SAF"/>
    <property type="match status" value="1"/>
</dbReference>
<keyword evidence="1" id="KW-0282">Flagellum</keyword>
<comment type="caution">
    <text evidence="1">The sequence shown here is derived from an EMBL/GenBank/DDBJ whole genome shotgun (WGS) entry which is preliminary data.</text>
</comment>
<dbReference type="EMBL" id="NCXO01000015">
    <property type="protein sequence ID" value="OSC33907.1"/>
    <property type="molecule type" value="Genomic_DNA"/>
</dbReference>
<keyword evidence="1" id="KW-0966">Cell projection</keyword>
<dbReference type="AlphaFoldDB" id="A0A7I7SJN7"/>